<feature type="transmembrane region" description="Helical" evidence="1">
    <location>
        <begin position="40"/>
        <end position="62"/>
    </location>
</feature>
<comment type="caution">
    <text evidence="3">The sequence shown here is derived from an EMBL/GenBank/DDBJ whole genome shotgun (WGS) entry which is preliminary data.</text>
</comment>
<keyword evidence="1" id="KW-1133">Transmembrane helix</keyword>
<evidence type="ECO:0000256" key="1">
    <source>
        <dbReference type="SAM" id="Phobius"/>
    </source>
</evidence>
<keyword evidence="4" id="KW-1185">Reference proteome</keyword>
<gene>
    <name evidence="3" type="ORF">DY251_06160</name>
</gene>
<organism evidence="3 4">
    <name type="scientific">Mesorhizobium denitrificans</name>
    <dbReference type="NCBI Taxonomy" id="2294114"/>
    <lineage>
        <taxon>Bacteria</taxon>
        <taxon>Pseudomonadati</taxon>
        <taxon>Pseudomonadota</taxon>
        <taxon>Alphaproteobacteria</taxon>
        <taxon>Hyphomicrobiales</taxon>
        <taxon>Phyllobacteriaceae</taxon>
        <taxon>Mesorhizobium</taxon>
    </lineage>
</organism>
<dbReference type="Proteomes" id="UP000262379">
    <property type="component" value="Unassembled WGS sequence"/>
</dbReference>
<sequence>MTARTITDQEHERVARAIAAAEDKTSGEIYCVVARRSSSYFYAASFMVFIALLIVSLGAALALEAGWFTIRLPVFVAAQISATACILLLIAFLPRFRLMLVPRRLQFQRAHENAVKQFLARNVHITADRTGVLIFVSLAERYAEVVADSGISAKVEQDEWDGVIRELTAHARRDEIANGFVKTVGIVGALLAKHFPPKAVNPNELDDHLVEI</sequence>
<keyword evidence="1" id="KW-0812">Transmembrane</keyword>
<evidence type="ECO:0000313" key="3">
    <source>
        <dbReference type="EMBL" id="RFC68550.1"/>
    </source>
</evidence>
<dbReference type="AlphaFoldDB" id="A0A371XH48"/>
<dbReference type="EMBL" id="QURN01000004">
    <property type="protein sequence ID" value="RFC68550.1"/>
    <property type="molecule type" value="Genomic_DNA"/>
</dbReference>
<protein>
    <submittedName>
        <fullName evidence="3">TPM domain-containing protein</fullName>
    </submittedName>
</protein>
<feature type="domain" description="TPM" evidence="2">
    <location>
        <begin position="113"/>
        <end position="185"/>
    </location>
</feature>
<dbReference type="PANTHER" id="PTHR30373">
    <property type="entry name" value="UPF0603 PROTEIN YGCG"/>
    <property type="match status" value="1"/>
</dbReference>
<dbReference type="RefSeq" id="WP_116622985.1">
    <property type="nucleotide sequence ID" value="NZ_QURN01000004.1"/>
</dbReference>
<dbReference type="PANTHER" id="PTHR30373:SF8">
    <property type="entry name" value="BLL7265 PROTEIN"/>
    <property type="match status" value="1"/>
</dbReference>
<dbReference type="InterPro" id="IPR007621">
    <property type="entry name" value="TPM_dom"/>
</dbReference>
<proteinExistence type="predicted"/>
<evidence type="ECO:0000259" key="2">
    <source>
        <dbReference type="Pfam" id="PF04536"/>
    </source>
</evidence>
<feature type="transmembrane region" description="Helical" evidence="1">
    <location>
        <begin position="74"/>
        <end position="94"/>
    </location>
</feature>
<evidence type="ECO:0000313" key="4">
    <source>
        <dbReference type="Proteomes" id="UP000262379"/>
    </source>
</evidence>
<dbReference type="Pfam" id="PF04536">
    <property type="entry name" value="TPM_phosphatase"/>
    <property type="match status" value="1"/>
</dbReference>
<keyword evidence="1" id="KW-0472">Membrane</keyword>
<dbReference type="Gene3D" id="3.10.310.50">
    <property type="match status" value="1"/>
</dbReference>
<name>A0A371XH48_9HYPH</name>
<accession>A0A371XH48</accession>
<reference evidence="4" key="1">
    <citation type="submission" date="2018-08" db="EMBL/GenBank/DDBJ databases">
        <authorList>
            <person name="Im W.T."/>
        </authorList>
    </citation>
    <scope>NUCLEOTIDE SEQUENCE [LARGE SCALE GENOMIC DNA]</scope>
    <source>
        <strain evidence="4">LA-28</strain>
    </source>
</reference>